<protein>
    <submittedName>
        <fullName evidence="3">DegT/DnrJ/EryC1/StrS family aminotransferase</fullName>
        <ecNumber evidence="3">2.6.1.-</ecNumber>
    </submittedName>
</protein>
<keyword evidence="2" id="KW-0663">Pyridoxal phosphate</keyword>
<dbReference type="InterPro" id="IPR015424">
    <property type="entry name" value="PyrdxlP-dep_Trfase"/>
</dbReference>
<dbReference type="CDD" id="cd00616">
    <property type="entry name" value="AHBA_syn"/>
    <property type="match status" value="1"/>
</dbReference>
<dbReference type="PIRSF" id="PIRSF000390">
    <property type="entry name" value="PLP_StrS"/>
    <property type="match status" value="1"/>
</dbReference>
<dbReference type="InterPro" id="IPR000653">
    <property type="entry name" value="DegT/StrS_aminotransferase"/>
</dbReference>
<keyword evidence="3" id="KW-0808">Transferase</keyword>
<evidence type="ECO:0000313" key="4">
    <source>
        <dbReference type="Proteomes" id="UP001318120"/>
    </source>
</evidence>
<organism evidence="3 4">
    <name type="scientific">Campylobacter vicugnae</name>
    <dbReference type="NCBI Taxonomy" id="1660076"/>
    <lineage>
        <taxon>Bacteria</taxon>
        <taxon>Pseudomonadati</taxon>
        <taxon>Campylobacterota</taxon>
        <taxon>Epsilonproteobacteria</taxon>
        <taxon>Campylobacterales</taxon>
        <taxon>Campylobacteraceae</taxon>
        <taxon>Campylobacter</taxon>
    </lineage>
</organism>
<dbReference type="PANTHER" id="PTHR30244:SF34">
    <property type="entry name" value="DTDP-4-AMINO-4,6-DIDEOXYGALACTOSE TRANSAMINASE"/>
    <property type="match status" value="1"/>
</dbReference>
<gene>
    <name evidence="3" type="ORF">CVIC9261_00900</name>
</gene>
<dbReference type="GeneID" id="93112624"/>
<dbReference type="GO" id="GO:0008483">
    <property type="term" value="F:transaminase activity"/>
    <property type="evidence" value="ECO:0007669"/>
    <property type="project" value="UniProtKB-KW"/>
</dbReference>
<dbReference type="PANTHER" id="PTHR30244">
    <property type="entry name" value="TRANSAMINASE"/>
    <property type="match status" value="1"/>
</dbReference>
<dbReference type="SUPFAM" id="SSF53383">
    <property type="entry name" value="PLP-dependent transferases"/>
    <property type="match status" value="1"/>
</dbReference>
<dbReference type="InterPro" id="IPR015421">
    <property type="entry name" value="PyrdxlP-dep_Trfase_major"/>
</dbReference>
<keyword evidence="4" id="KW-1185">Reference proteome</keyword>
<dbReference type="Gene3D" id="3.40.640.10">
    <property type="entry name" value="Type I PLP-dependent aspartate aminotransferase-like (Major domain)"/>
    <property type="match status" value="1"/>
</dbReference>
<dbReference type="Pfam" id="PF01041">
    <property type="entry name" value="DegT_DnrJ_EryC1"/>
    <property type="match status" value="1"/>
</dbReference>
<dbReference type="EMBL" id="CP144916">
    <property type="protein sequence ID" value="WWC41920.1"/>
    <property type="molecule type" value="Genomic_DNA"/>
</dbReference>
<proteinExistence type="inferred from homology"/>
<keyword evidence="3" id="KW-0032">Aminotransferase</keyword>
<dbReference type="InterPro" id="IPR015422">
    <property type="entry name" value="PyrdxlP-dep_Trfase_small"/>
</dbReference>
<dbReference type="EC" id="2.6.1.-" evidence="3"/>
<comment type="similarity">
    <text evidence="1 2">Belongs to the DegT/DnrJ/EryC1 family.</text>
</comment>
<name>A0ABZ2E874_9BACT</name>
<accession>A0ABZ2E874</accession>
<dbReference type="Proteomes" id="UP001318120">
    <property type="component" value="Chromosome"/>
</dbReference>
<dbReference type="RefSeq" id="WP_086303008.1">
    <property type="nucleotide sequence ID" value="NZ_CP144916.1"/>
</dbReference>
<reference evidence="3 4" key="1">
    <citation type="journal article" date="2017" name="Genome Biol. Evol.">
        <title>Comparative Genomic Analysis Identifies a Campylobacter Clade Deficient in Selenium Metabolism.</title>
        <authorList>
            <person name="Miller W.G."/>
            <person name="Yee E."/>
            <person name="Lopes B.S."/>
            <person name="Chapman M.H."/>
            <person name="Huynh S."/>
            <person name="Bono J.L."/>
            <person name="Parker C.T."/>
            <person name="Strachan N.J.C."/>
            <person name="Forbes K.J."/>
        </authorList>
    </citation>
    <scope>NUCLEOTIDE SEQUENCE [LARGE SCALE GENOMIC DNA]</scope>
    <source>
        <strain evidence="3 4">RM9261</strain>
    </source>
</reference>
<evidence type="ECO:0000256" key="2">
    <source>
        <dbReference type="RuleBase" id="RU004508"/>
    </source>
</evidence>
<dbReference type="Gene3D" id="3.90.1150.10">
    <property type="entry name" value="Aspartate Aminotransferase, domain 1"/>
    <property type="match status" value="1"/>
</dbReference>
<evidence type="ECO:0000256" key="1">
    <source>
        <dbReference type="ARBA" id="ARBA00037999"/>
    </source>
</evidence>
<evidence type="ECO:0000313" key="3">
    <source>
        <dbReference type="EMBL" id="WWC41920.1"/>
    </source>
</evidence>
<sequence>MQGYSLASSTWDEKELNAINEVIKSDIFTMGKKVAQFEQDFAKFVGSKYAVMTSSGSTANLIATAALFYTKNNKLQRGDEVIVPAVSWSTTYYPLHQYGLKLKFVDIDLHTLNYDLEALKDAISDKTKMIMCVNLLGNPNDFDAIKAIIGDRNIILLEDNCESMGAEYNGKQAGTFGIMGTFSTFYSHHMATMEGGFVVTDNEELYHILLCLRAHGWTRNLPKDNLIAPKSDDWFSESFRFVLPGYNVRPVEMSGAIGIEQLKKLPNFLKHRRENAKLFSKYFANHPDFIMQKEIGSSSWFGFSLIIRPESKLKRADIIKLLEANNIEYRPIATGDFTQNEVIKYFDYEIHGELKNAKYLQENGFFVGNHQVDISKQIELFNKVVGGGSVAKPLTIAIYTSLQKAA</sequence>